<dbReference type="SUPFAM" id="SSF47473">
    <property type="entry name" value="EF-hand"/>
    <property type="match status" value="1"/>
</dbReference>
<feature type="region of interest" description="Disordered" evidence="2">
    <location>
        <begin position="1"/>
        <end position="22"/>
    </location>
</feature>
<evidence type="ECO:0000313" key="4">
    <source>
        <dbReference type="EMBL" id="CAK0897611.1"/>
    </source>
</evidence>
<sequence length="93" mass="10574">MRSTLRSPSPGRAGGSPRKSVRIRPAADFSNLLDVDGDGEIGYDEWVAAFKFVDQDGHQRLHLEGGVYGYWWPRRSPRRHRHQAQGWTADLVD</sequence>
<protein>
    <recommendedName>
        <fullName evidence="3">EF-hand domain-containing protein</fullName>
    </recommendedName>
</protein>
<dbReference type="InterPro" id="IPR018247">
    <property type="entry name" value="EF_Hand_1_Ca_BS"/>
</dbReference>
<dbReference type="InterPro" id="IPR011992">
    <property type="entry name" value="EF-hand-dom_pair"/>
</dbReference>
<gene>
    <name evidence="4" type="ORF">PCOR1329_LOCUS75753</name>
</gene>
<name>A0ABN9XDC5_9DINO</name>
<organism evidence="4 5">
    <name type="scientific">Prorocentrum cordatum</name>
    <dbReference type="NCBI Taxonomy" id="2364126"/>
    <lineage>
        <taxon>Eukaryota</taxon>
        <taxon>Sar</taxon>
        <taxon>Alveolata</taxon>
        <taxon>Dinophyceae</taxon>
        <taxon>Prorocentrales</taxon>
        <taxon>Prorocentraceae</taxon>
        <taxon>Prorocentrum</taxon>
    </lineage>
</organism>
<reference evidence="4" key="1">
    <citation type="submission" date="2023-10" db="EMBL/GenBank/DDBJ databases">
        <authorList>
            <person name="Chen Y."/>
            <person name="Shah S."/>
            <person name="Dougan E. K."/>
            <person name="Thang M."/>
            <person name="Chan C."/>
        </authorList>
    </citation>
    <scope>NUCLEOTIDE SEQUENCE [LARGE SCALE GENOMIC DNA]</scope>
</reference>
<feature type="domain" description="EF-hand" evidence="3">
    <location>
        <begin position="31"/>
        <end position="56"/>
    </location>
</feature>
<dbReference type="PROSITE" id="PS50222">
    <property type="entry name" value="EF_HAND_2"/>
    <property type="match status" value="1"/>
</dbReference>
<accession>A0ABN9XDC5</accession>
<dbReference type="Proteomes" id="UP001189429">
    <property type="component" value="Unassembled WGS sequence"/>
</dbReference>
<dbReference type="EMBL" id="CAUYUJ010020361">
    <property type="protein sequence ID" value="CAK0897611.1"/>
    <property type="molecule type" value="Genomic_DNA"/>
</dbReference>
<dbReference type="InterPro" id="IPR002048">
    <property type="entry name" value="EF_hand_dom"/>
</dbReference>
<proteinExistence type="predicted"/>
<dbReference type="PROSITE" id="PS00018">
    <property type="entry name" value="EF_HAND_1"/>
    <property type="match status" value="1"/>
</dbReference>
<evidence type="ECO:0000313" key="5">
    <source>
        <dbReference type="Proteomes" id="UP001189429"/>
    </source>
</evidence>
<comment type="caution">
    <text evidence="4">The sequence shown here is derived from an EMBL/GenBank/DDBJ whole genome shotgun (WGS) entry which is preliminary data.</text>
</comment>
<evidence type="ECO:0000259" key="3">
    <source>
        <dbReference type="PROSITE" id="PS50222"/>
    </source>
</evidence>
<keyword evidence="1" id="KW-0106">Calcium</keyword>
<evidence type="ECO:0000256" key="1">
    <source>
        <dbReference type="ARBA" id="ARBA00022837"/>
    </source>
</evidence>
<keyword evidence="5" id="KW-1185">Reference proteome</keyword>
<evidence type="ECO:0000256" key="2">
    <source>
        <dbReference type="SAM" id="MobiDB-lite"/>
    </source>
</evidence>